<feature type="region of interest" description="Disordered" evidence="1">
    <location>
        <begin position="229"/>
        <end position="262"/>
    </location>
</feature>
<gene>
    <name evidence="2" type="primary">Mo05743</name>
    <name evidence="2" type="ORF">E5Q_05743</name>
</gene>
<dbReference type="Proteomes" id="UP000009131">
    <property type="component" value="Unassembled WGS sequence"/>
</dbReference>
<dbReference type="AlphaFoldDB" id="G7E894"/>
<reference evidence="2 3" key="2">
    <citation type="journal article" date="2012" name="Open Biol.">
        <title>Characteristics of nucleosomes and linker DNA regions on the genome of the basidiomycete Mixia osmundae revealed by mono- and dinucleosome mapping.</title>
        <authorList>
            <person name="Nishida H."/>
            <person name="Kondo S."/>
            <person name="Matsumoto T."/>
            <person name="Suzuki Y."/>
            <person name="Yoshikawa H."/>
            <person name="Taylor T.D."/>
            <person name="Sugiyama J."/>
        </authorList>
    </citation>
    <scope>NUCLEOTIDE SEQUENCE [LARGE SCALE GENOMIC DNA]</scope>
    <source>
        <strain evidence="3">CBS 9802 / IAM 14324 / JCM 22182 / KY 12970</strain>
    </source>
</reference>
<dbReference type="InParanoid" id="G7E894"/>
<feature type="compositionally biased region" description="Basic residues" evidence="1">
    <location>
        <begin position="247"/>
        <end position="256"/>
    </location>
</feature>
<evidence type="ECO:0000313" key="2">
    <source>
        <dbReference type="EMBL" id="GAA99054.1"/>
    </source>
</evidence>
<evidence type="ECO:0000313" key="3">
    <source>
        <dbReference type="Proteomes" id="UP000009131"/>
    </source>
</evidence>
<comment type="caution">
    <text evidence="2">The sequence shown here is derived from an EMBL/GenBank/DDBJ whole genome shotgun (WGS) entry which is preliminary data.</text>
</comment>
<dbReference type="InterPro" id="IPR053221">
    <property type="entry name" value="Burnettramic_acid_biosynth"/>
</dbReference>
<proteinExistence type="predicted"/>
<dbReference type="PANTHER" id="PTHR38887">
    <property type="entry name" value="CHROMOSOME 21, WHOLE GENOME SHOTGUN SEQUENCE"/>
    <property type="match status" value="1"/>
</dbReference>
<dbReference type="RefSeq" id="XP_014567795.1">
    <property type="nucleotide sequence ID" value="XM_014712309.1"/>
</dbReference>
<dbReference type="HOGENOM" id="CLU_963404_0_0_1"/>
<keyword evidence="3" id="KW-1185">Reference proteome</keyword>
<sequence>MDANSSQSQLARGLRKHEQPSILYFQTRPDACLTDPPAYEDQYYSTTRQTMTRSGPLEWVSGQDFSGSSRTIALPQTSYGQGAPFLRGYSSELCEAGVPKDGYFRWLDALNVSMVPNPEAQIIGKAAGIASWFVPGVGGIVLGLSSIGALIGSGIQLKTVTATCLSQGNRSLFNPAGFEAVICSTHDLNVHLGLANQSQACESFQTPYQQRLQNYGALLSSLTTVLPPATGTGRSDPSAQLGARLSSRSRSKAQRKAAKDLANGKVKKASKFEARLCWLLIRPLEMSVF</sequence>
<dbReference type="OMA" id="LEICIVM"/>
<evidence type="ECO:0000256" key="1">
    <source>
        <dbReference type="SAM" id="MobiDB-lite"/>
    </source>
</evidence>
<accession>G7E894</accession>
<dbReference type="EMBL" id="BABT02000179">
    <property type="protein sequence ID" value="GAA99054.1"/>
    <property type="molecule type" value="Genomic_DNA"/>
</dbReference>
<protein>
    <submittedName>
        <fullName evidence="2">Uncharacterized protein</fullName>
    </submittedName>
</protein>
<name>G7E894_MIXOS</name>
<dbReference type="PANTHER" id="PTHR38887:SF1">
    <property type="entry name" value="RAS MODIFICATION PROTEIN ERF4"/>
    <property type="match status" value="1"/>
</dbReference>
<reference evidence="2 3" key="1">
    <citation type="journal article" date="2011" name="J. Gen. Appl. Microbiol.">
        <title>Draft genome sequencing of the enigmatic basidiomycete Mixia osmundae.</title>
        <authorList>
            <person name="Nishida H."/>
            <person name="Nagatsuka Y."/>
            <person name="Sugiyama J."/>
        </authorList>
    </citation>
    <scope>NUCLEOTIDE SEQUENCE [LARGE SCALE GENOMIC DNA]</scope>
    <source>
        <strain evidence="3">CBS 9802 / IAM 14324 / JCM 22182 / KY 12970</strain>
    </source>
</reference>
<dbReference type="eggNOG" id="ENOG502S9HR">
    <property type="taxonomic scope" value="Eukaryota"/>
</dbReference>
<organism evidence="2 3">
    <name type="scientific">Mixia osmundae (strain CBS 9802 / IAM 14324 / JCM 22182 / KY 12970)</name>
    <dbReference type="NCBI Taxonomy" id="764103"/>
    <lineage>
        <taxon>Eukaryota</taxon>
        <taxon>Fungi</taxon>
        <taxon>Dikarya</taxon>
        <taxon>Basidiomycota</taxon>
        <taxon>Pucciniomycotina</taxon>
        <taxon>Mixiomycetes</taxon>
        <taxon>Mixiales</taxon>
        <taxon>Mixiaceae</taxon>
        <taxon>Mixia</taxon>
    </lineage>
</organism>
<dbReference type="OrthoDB" id="3068835at2759"/>